<dbReference type="PANTHER" id="PTHR42794:SF1">
    <property type="entry name" value="HEMIN IMPORT ATP-BINDING PROTEIN HMUV"/>
    <property type="match status" value="1"/>
</dbReference>
<reference evidence="6" key="1">
    <citation type="submission" date="2020-08" db="EMBL/GenBank/DDBJ databases">
        <title>Genome public.</title>
        <authorList>
            <person name="Liu C."/>
            <person name="Sun Q."/>
        </authorList>
    </citation>
    <scope>NUCLEOTIDE SEQUENCE</scope>
    <source>
        <strain evidence="6">BX21</strain>
    </source>
</reference>
<evidence type="ECO:0000313" key="7">
    <source>
        <dbReference type="Proteomes" id="UP000601171"/>
    </source>
</evidence>
<dbReference type="GO" id="GO:0005524">
    <property type="term" value="F:ATP binding"/>
    <property type="evidence" value="ECO:0007669"/>
    <property type="project" value="UniProtKB-KW"/>
</dbReference>
<evidence type="ECO:0000256" key="1">
    <source>
        <dbReference type="ARBA" id="ARBA00022448"/>
    </source>
</evidence>
<dbReference type="InterPro" id="IPR003439">
    <property type="entry name" value="ABC_transporter-like_ATP-bd"/>
</dbReference>
<dbReference type="CDD" id="cd03214">
    <property type="entry name" value="ABC_Iron-Siderophores_B12_Hemin"/>
    <property type="match status" value="1"/>
</dbReference>
<dbReference type="AlphaFoldDB" id="A0A926IL47"/>
<dbReference type="RefSeq" id="WP_262430651.1">
    <property type="nucleotide sequence ID" value="NZ_JACRTG010000031.1"/>
</dbReference>
<dbReference type="Pfam" id="PF00005">
    <property type="entry name" value="ABC_tran"/>
    <property type="match status" value="1"/>
</dbReference>
<sequence>MYSIEVKNLEFGYRESLILKGLTFSVKKGEFVSIIGPNGSGKSTLLKILNNLYRPNDGNILINGKVIEDYKRKDLAKIMGFVPQDTIIDYEFTVEDIVMMGRNPYKGPFQKENREDYKIVDDVMNMTNIFKLKDRLITEISGGERQRVIIAKALAQNPSIILLDEPTSHLDINHQIDVLNLLKKLNSERGTTIILIIHDINLAARYSDDIILLNEGEIIESGNPEDVITAKNIEKAYNLNAAIEINKYTNTVSITPLKLIR</sequence>
<keyword evidence="3 6" id="KW-0067">ATP-binding</keyword>
<dbReference type="FunFam" id="3.40.50.300:FF:000134">
    <property type="entry name" value="Iron-enterobactin ABC transporter ATP-binding protein"/>
    <property type="match status" value="1"/>
</dbReference>
<evidence type="ECO:0000259" key="5">
    <source>
        <dbReference type="PROSITE" id="PS50893"/>
    </source>
</evidence>
<dbReference type="SUPFAM" id="SSF52540">
    <property type="entry name" value="P-loop containing nucleoside triphosphate hydrolases"/>
    <property type="match status" value="1"/>
</dbReference>
<accession>A0A926IL47</accession>
<name>A0A926IL47_9FIRM</name>
<dbReference type="GO" id="GO:0016887">
    <property type="term" value="F:ATP hydrolysis activity"/>
    <property type="evidence" value="ECO:0007669"/>
    <property type="project" value="InterPro"/>
</dbReference>
<evidence type="ECO:0000256" key="4">
    <source>
        <dbReference type="ARBA" id="ARBA00022967"/>
    </source>
</evidence>
<proteinExistence type="predicted"/>
<protein>
    <submittedName>
        <fullName evidence="6">ABC transporter ATP-binding protein</fullName>
    </submittedName>
</protein>
<evidence type="ECO:0000256" key="2">
    <source>
        <dbReference type="ARBA" id="ARBA00022741"/>
    </source>
</evidence>
<dbReference type="Proteomes" id="UP000601171">
    <property type="component" value="Unassembled WGS sequence"/>
</dbReference>
<keyword evidence="1" id="KW-0813">Transport</keyword>
<keyword evidence="7" id="KW-1185">Reference proteome</keyword>
<feature type="domain" description="ABC transporter" evidence="5">
    <location>
        <begin position="4"/>
        <end position="240"/>
    </location>
</feature>
<dbReference type="PANTHER" id="PTHR42794">
    <property type="entry name" value="HEMIN IMPORT ATP-BINDING PROTEIN HMUV"/>
    <property type="match status" value="1"/>
</dbReference>
<comment type="caution">
    <text evidence="6">The sequence shown here is derived from an EMBL/GenBank/DDBJ whole genome shotgun (WGS) entry which is preliminary data.</text>
</comment>
<dbReference type="InterPro" id="IPR017871">
    <property type="entry name" value="ABC_transporter-like_CS"/>
</dbReference>
<dbReference type="SMART" id="SM00382">
    <property type="entry name" value="AAA"/>
    <property type="match status" value="1"/>
</dbReference>
<dbReference type="Gene3D" id="3.40.50.300">
    <property type="entry name" value="P-loop containing nucleotide triphosphate hydrolases"/>
    <property type="match status" value="1"/>
</dbReference>
<keyword evidence="2" id="KW-0547">Nucleotide-binding</keyword>
<evidence type="ECO:0000256" key="3">
    <source>
        <dbReference type="ARBA" id="ARBA00022840"/>
    </source>
</evidence>
<dbReference type="EMBL" id="JACRTG010000031">
    <property type="protein sequence ID" value="MBC8589186.1"/>
    <property type="molecule type" value="Genomic_DNA"/>
</dbReference>
<dbReference type="InterPro" id="IPR027417">
    <property type="entry name" value="P-loop_NTPase"/>
</dbReference>
<dbReference type="InterPro" id="IPR003593">
    <property type="entry name" value="AAA+_ATPase"/>
</dbReference>
<dbReference type="PROSITE" id="PS00211">
    <property type="entry name" value="ABC_TRANSPORTER_1"/>
    <property type="match status" value="1"/>
</dbReference>
<keyword evidence="4" id="KW-1278">Translocase</keyword>
<dbReference type="PROSITE" id="PS50893">
    <property type="entry name" value="ABC_TRANSPORTER_2"/>
    <property type="match status" value="1"/>
</dbReference>
<organism evidence="6 7">
    <name type="scientific">Paratissierella segnis</name>
    <dbReference type="NCBI Taxonomy" id="2763679"/>
    <lineage>
        <taxon>Bacteria</taxon>
        <taxon>Bacillati</taxon>
        <taxon>Bacillota</taxon>
        <taxon>Tissierellia</taxon>
        <taxon>Tissierellales</taxon>
        <taxon>Tissierellaceae</taxon>
        <taxon>Paratissierella</taxon>
    </lineage>
</organism>
<gene>
    <name evidence="6" type="ORF">H8707_13275</name>
</gene>
<evidence type="ECO:0000313" key="6">
    <source>
        <dbReference type="EMBL" id="MBC8589186.1"/>
    </source>
</evidence>